<dbReference type="InterPro" id="IPR036770">
    <property type="entry name" value="Ankyrin_rpt-contain_sf"/>
</dbReference>
<feature type="compositionally biased region" description="Basic and acidic residues" evidence="1">
    <location>
        <begin position="152"/>
        <end position="171"/>
    </location>
</feature>
<dbReference type="EMBL" id="JOPG01000005">
    <property type="protein sequence ID" value="OUJ07228.1"/>
    <property type="molecule type" value="Genomic_DNA"/>
</dbReference>
<feature type="region of interest" description="Disordered" evidence="1">
    <location>
        <begin position="152"/>
        <end position="197"/>
    </location>
</feature>
<evidence type="ECO:0000313" key="3">
    <source>
        <dbReference type="EMBL" id="OUJ07228.1"/>
    </source>
</evidence>
<feature type="signal peptide" evidence="2">
    <location>
        <begin position="1"/>
        <end position="38"/>
    </location>
</feature>
<name>A0A1Y3G8A0_9PROT</name>
<dbReference type="Gene3D" id="1.25.40.20">
    <property type="entry name" value="Ankyrin repeat-containing domain"/>
    <property type="match status" value="1"/>
</dbReference>
<comment type="caution">
    <text evidence="3">The sequence shown here is derived from an EMBL/GenBank/DDBJ whole genome shotgun (WGS) entry which is preliminary data.</text>
</comment>
<evidence type="ECO:0000256" key="2">
    <source>
        <dbReference type="SAM" id="SignalP"/>
    </source>
</evidence>
<evidence type="ECO:0000313" key="4">
    <source>
        <dbReference type="Proteomes" id="UP000242683"/>
    </source>
</evidence>
<dbReference type="PROSITE" id="PS51257">
    <property type="entry name" value="PROKAR_LIPOPROTEIN"/>
    <property type="match status" value="1"/>
</dbReference>
<feature type="region of interest" description="Disordered" evidence="1">
    <location>
        <begin position="59"/>
        <end position="87"/>
    </location>
</feature>
<evidence type="ECO:0000256" key="1">
    <source>
        <dbReference type="SAM" id="MobiDB-lite"/>
    </source>
</evidence>
<feature type="chain" id="PRO_5013119181" evidence="2">
    <location>
        <begin position="39"/>
        <end position="212"/>
    </location>
</feature>
<dbReference type="SUPFAM" id="SSF48403">
    <property type="entry name" value="Ankyrin repeat"/>
    <property type="match status" value="1"/>
</dbReference>
<protein>
    <submittedName>
        <fullName evidence="3">Ankyrin</fullName>
    </submittedName>
</protein>
<sequence>MKSGSTYGQIMTRFFRFTPAALMVGGSLLFACATPVWAQSAREAEAQAAAEEAAQKAEAAKAMKRAAPPASIPGAEGNDDEEGDRTNADMEPTAALFDAINRGSLLSAKESVNRGADLNHRNMLGQTPLDMAIDLNRNPIIFLLLSMRGNDDRPRTDVATETRGMDTKDGAGHLTIGGTAGRHNAEAATSSRYDRTGGSARPDIGFLGFGGS</sequence>
<proteinExistence type="predicted"/>
<reference evidence="4" key="1">
    <citation type="submission" date="2014-06" db="EMBL/GenBank/DDBJ databases">
        <authorList>
            <person name="Winans N.J."/>
            <person name="Newell P.D."/>
            <person name="Douglas A.E."/>
        </authorList>
    </citation>
    <scope>NUCLEOTIDE SEQUENCE [LARGE SCALE GENOMIC DNA]</scope>
    <source>
        <strain evidence="4">DsW_057</strain>
    </source>
</reference>
<dbReference type="AlphaFoldDB" id="A0A1Y3G8A0"/>
<keyword evidence="2" id="KW-0732">Signal</keyword>
<accession>A0A1Y3G8A0</accession>
<dbReference type="Proteomes" id="UP000242683">
    <property type="component" value="Unassembled WGS sequence"/>
</dbReference>
<organism evidence="3 4">
    <name type="scientific">Acetobacter malorum</name>
    <dbReference type="NCBI Taxonomy" id="178901"/>
    <lineage>
        <taxon>Bacteria</taxon>
        <taxon>Pseudomonadati</taxon>
        <taxon>Pseudomonadota</taxon>
        <taxon>Alphaproteobacteria</taxon>
        <taxon>Acetobacterales</taxon>
        <taxon>Acetobacteraceae</taxon>
        <taxon>Acetobacter</taxon>
    </lineage>
</organism>
<gene>
    <name evidence="3" type="ORF">HK23_11730</name>
</gene>